<evidence type="ECO:0000259" key="8">
    <source>
        <dbReference type="Pfam" id="PF01794"/>
    </source>
</evidence>
<evidence type="ECO:0000256" key="2">
    <source>
        <dbReference type="ARBA" id="ARBA00022448"/>
    </source>
</evidence>
<dbReference type="GO" id="GO:0020037">
    <property type="term" value="F:heme binding"/>
    <property type="evidence" value="ECO:0007669"/>
    <property type="project" value="TreeGrafter"/>
</dbReference>
<comment type="subcellular location">
    <subcellularLocation>
        <location evidence="1">Membrane</location>
        <topology evidence="1">Multi-pass membrane protein</topology>
    </subcellularLocation>
</comment>
<evidence type="ECO:0000256" key="7">
    <source>
        <dbReference type="SAM" id="Phobius"/>
    </source>
</evidence>
<feature type="transmembrane region" description="Helical" evidence="7">
    <location>
        <begin position="113"/>
        <end position="132"/>
    </location>
</feature>
<feature type="transmembrane region" description="Helical" evidence="7">
    <location>
        <begin position="46"/>
        <end position="63"/>
    </location>
</feature>
<keyword evidence="4 7" id="KW-1133">Transmembrane helix</keyword>
<accession>A0A3B0YM14</accession>
<evidence type="ECO:0000256" key="3">
    <source>
        <dbReference type="ARBA" id="ARBA00022692"/>
    </source>
</evidence>
<keyword evidence="5" id="KW-0408">Iron</keyword>
<evidence type="ECO:0000256" key="6">
    <source>
        <dbReference type="ARBA" id="ARBA00023136"/>
    </source>
</evidence>
<dbReference type="PANTHER" id="PTHR36964">
    <property type="entry name" value="PROTEIN-METHIONINE-SULFOXIDE REDUCTASE HEME-BINDING SUBUNIT MSRQ"/>
    <property type="match status" value="1"/>
</dbReference>
<feature type="domain" description="Ferric oxidoreductase" evidence="8">
    <location>
        <begin position="43"/>
        <end position="155"/>
    </location>
</feature>
<keyword evidence="2" id="KW-0813">Transport</keyword>
<dbReference type="InterPro" id="IPR022837">
    <property type="entry name" value="MsrQ-like"/>
</dbReference>
<evidence type="ECO:0000256" key="4">
    <source>
        <dbReference type="ARBA" id="ARBA00022989"/>
    </source>
</evidence>
<dbReference type="InterPro" id="IPR013130">
    <property type="entry name" value="Fe3_Rdtase_TM_dom"/>
</dbReference>
<feature type="transmembrane region" description="Helical" evidence="7">
    <location>
        <begin position="167"/>
        <end position="185"/>
    </location>
</feature>
<dbReference type="GO" id="GO:0010181">
    <property type="term" value="F:FMN binding"/>
    <property type="evidence" value="ECO:0007669"/>
    <property type="project" value="TreeGrafter"/>
</dbReference>
<sequence length="201" mass="23490">MQKRFLKPLVFVLCLVPAVMLTWQLYADQLGANPIDEIADATGEWTLRFLLITLMATPFKRLFGWGWAIRVRRMLGLFAFFYVTLHLSTYLWLDQFFDWPEIWLDILDRPFITVGMLAFVLLLPLVATSNHAMVRRLGRNWKRLHRLAYVIPMLGVLHFWWLVKADVLEPFVYGGVLVVLLALRLRQNVFVRKTAREGAVS</sequence>
<reference evidence="9" key="1">
    <citation type="submission" date="2018-06" db="EMBL/GenBank/DDBJ databases">
        <authorList>
            <person name="Zhirakovskaya E."/>
        </authorList>
    </citation>
    <scope>NUCLEOTIDE SEQUENCE</scope>
</reference>
<proteinExistence type="inferred from homology"/>
<evidence type="ECO:0000256" key="5">
    <source>
        <dbReference type="ARBA" id="ARBA00023004"/>
    </source>
</evidence>
<evidence type="ECO:0000256" key="1">
    <source>
        <dbReference type="ARBA" id="ARBA00004141"/>
    </source>
</evidence>
<dbReference type="AlphaFoldDB" id="A0A3B0YM14"/>
<name>A0A3B0YM14_9ZZZZ</name>
<keyword evidence="6 7" id="KW-0472">Membrane</keyword>
<dbReference type="PANTHER" id="PTHR36964:SF1">
    <property type="entry name" value="PROTEIN-METHIONINE-SULFOXIDE REDUCTASE HEME-BINDING SUBUNIT MSRQ"/>
    <property type="match status" value="1"/>
</dbReference>
<keyword evidence="3 7" id="KW-0812">Transmembrane</keyword>
<protein>
    <submittedName>
        <fullName evidence="9">Protein-methionine-sulfoxide reductase heme-binding subunit MsrQ</fullName>
    </submittedName>
</protein>
<dbReference type="HAMAP" id="MF_01207">
    <property type="entry name" value="MsrQ"/>
    <property type="match status" value="1"/>
</dbReference>
<evidence type="ECO:0000313" key="9">
    <source>
        <dbReference type="EMBL" id="VAW76302.1"/>
    </source>
</evidence>
<feature type="transmembrane region" description="Helical" evidence="7">
    <location>
        <begin position="75"/>
        <end position="93"/>
    </location>
</feature>
<feature type="transmembrane region" description="Helical" evidence="7">
    <location>
        <begin position="144"/>
        <end position="161"/>
    </location>
</feature>
<organism evidence="9">
    <name type="scientific">hydrothermal vent metagenome</name>
    <dbReference type="NCBI Taxonomy" id="652676"/>
    <lineage>
        <taxon>unclassified sequences</taxon>
        <taxon>metagenomes</taxon>
        <taxon>ecological metagenomes</taxon>
    </lineage>
</organism>
<dbReference type="Pfam" id="PF01794">
    <property type="entry name" value="Ferric_reduct"/>
    <property type="match status" value="1"/>
</dbReference>
<gene>
    <name evidence="9" type="ORF">MNBD_GAMMA15-2390</name>
</gene>
<dbReference type="EMBL" id="UOFN01000058">
    <property type="protein sequence ID" value="VAW76302.1"/>
    <property type="molecule type" value="Genomic_DNA"/>
</dbReference>
<dbReference type="GO" id="GO:0005886">
    <property type="term" value="C:plasma membrane"/>
    <property type="evidence" value="ECO:0007669"/>
    <property type="project" value="TreeGrafter"/>
</dbReference>
<dbReference type="GO" id="GO:0016679">
    <property type="term" value="F:oxidoreductase activity, acting on diphenols and related substances as donors"/>
    <property type="evidence" value="ECO:0007669"/>
    <property type="project" value="TreeGrafter"/>
</dbReference>